<name>A0A9X0BF77_9EURO</name>
<evidence type="ECO:0000256" key="1">
    <source>
        <dbReference type="SAM" id="MobiDB-lite"/>
    </source>
</evidence>
<feature type="region of interest" description="Disordered" evidence="1">
    <location>
        <begin position="1"/>
        <end position="31"/>
    </location>
</feature>
<dbReference type="AlphaFoldDB" id="A0A9X0BF77"/>
<evidence type="ECO:0000313" key="3">
    <source>
        <dbReference type="Proteomes" id="UP001147747"/>
    </source>
</evidence>
<comment type="caution">
    <text evidence="2">The sequence shown here is derived from an EMBL/GenBank/DDBJ whole genome shotgun (WGS) entry which is preliminary data.</text>
</comment>
<dbReference type="RefSeq" id="XP_056494689.1">
    <property type="nucleotide sequence ID" value="XM_056624824.1"/>
</dbReference>
<protein>
    <submittedName>
        <fullName evidence="2">Uncharacterized protein</fullName>
    </submittedName>
</protein>
<dbReference type="GeneID" id="81363804"/>
<reference evidence="2" key="2">
    <citation type="journal article" date="2023" name="IMA Fungus">
        <title>Comparative genomic study of the Penicillium genus elucidates a diverse pangenome and 15 lateral gene transfer events.</title>
        <authorList>
            <person name="Petersen C."/>
            <person name="Sorensen T."/>
            <person name="Nielsen M.R."/>
            <person name="Sondergaard T.E."/>
            <person name="Sorensen J.L."/>
            <person name="Fitzpatrick D.A."/>
            <person name="Frisvad J.C."/>
            <person name="Nielsen K.L."/>
        </authorList>
    </citation>
    <scope>NUCLEOTIDE SEQUENCE</scope>
    <source>
        <strain evidence="2">IBT 29677</strain>
    </source>
</reference>
<organism evidence="2 3">
    <name type="scientific">Penicillium cosmopolitanum</name>
    <dbReference type="NCBI Taxonomy" id="1131564"/>
    <lineage>
        <taxon>Eukaryota</taxon>
        <taxon>Fungi</taxon>
        <taxon>Dikarya</taxon>
        <taxon>Ascomycota</taxon>
        <taxon>Pezizomycotina</taxon>
        <taxon>Eurotiomycetes</taxon>
        <taxon>Eurotiomycetidae</taxon>
        <taxon>Eurotiales</taxon>
        <taxon>Aspergillaceae</taxon>
        <taxon>Penicillium</taxon>
    </lineage>
</organism>
<feature type="compositionally biased region" description="Basic and acidic residues" evidence="1">
    <location>
        <begin position="12"/>
        <end position="31"/>
    </location>
</feature>
<dbReference type="EMBL" id="JAPZBU010000002">
    <property type="protein sequence ID" value="KAJ5414843.1"/>
    <property type="molecule type" value="Genomic_DNA"/>
</dbReference>
<reference evidence="2" key="1">
    <citation type="submission" date="2022-12" db="EMBL/GenBank/DDBJ databases">
        <authorList>
            <person name="Petersen C."/>
        </authorList>
    </citation>
    <scope>NUCLEOTIDE SEQUENCE</scope>
    <source>
        <strain evidence="2">IBT 29677</strain>
    </source>
</reference>
<evidence type="ECO:0000313" key="2">
    <source>
        <dbReference type="EMBL" id="KAJ5414843.1"/>
    </source>
</evidence>
<sequence>MSDKIPNPLYTDEARISRHRRLQPEGRDSSLEMKLCSKPRLHSSLKGERSRKLPIAEIVKREFEPWRKLAETSWIPG</sequence>
<keyword evidence="3" id="KW-1185">Reference proteome</keyword>
<gene>
    <name evidence="2" type="ORF">N7509_000177</name>
</gene>
<dbReference type="Proteomes" id="UP001147747">
    <property type="component" value="Unassembled WGS sequence"/>
</dbReference>
<accession>A0A9X0BF77</accession>
<proteinExistence type="predicted"/>